<keyword evidence="7" id="KW-0274">FAD</keyword>
<gene>
    <name evidence="15" type="ORF">WNY58_02660</name>
</gene>
<dbReference type="InterPro" id="IPR017938">
    <property type="entry name" value="Riboflavin_synthase-like_b-brl"/>
</dbReference>
<feature type="transmembrane region" description="Helical" evidence="13">
    <location>
        <begin position="166"/>
        <end position="184"/>
    </location>
</feature>
<evidence type="ECO:0000256" key="8">
    <source>
        <dbReference type="ARBA" id="ARBA00022989"/>
    </source>
</evidence>
<comment type="caution">
    <text evidence="15">The sequence shown here is derived from an EMBL/GenBank/DDBJ whole genome shotgun (WGS) entry which is preliminary data.</text>
</comment>
<feature type="transmembrane region" description="Helical" evidence="13">
    <location>
        <begin position="77"/>
        <end position="95"/>
    </location>
</feature>
<comment type="subcellular location">
    <subcellularLocation>
        <location evidence="2">Membrane</location>
        <topology evidence="2">Multi-pass membrane protein</topology>
    </subcellularLocation>
</comment>
<dbReference type="CDD" id="cd06198">
    <property type="entry name" value="FNR_like_3"/>
    <property type="match status" value="1"/>
</dbReference>
<evidence type="ECO:0000256" key="3">
    <source>
        <dbReference type="ARBA" id="ARBA00022630"/>
    </source>
</evidence>
<keyword evidence="3" id="KW-0285">Flavoprotein</keyword>
<keyword evidence="10" id="KW-0408">Iron</keyword>
<protein>
    <submittedName>
        <fullName evidence="15">Ferric reductase-like transmembrane domain-containing protein</fullName>
    </submittedName>
</protein>
<feature type="transmembrane region" description="Helical" evidence="13">
    <location>
        <begin position="38"/>
        <end position="57"/>
    </location>
</feature>
<keyword evidence="9" id="KW-0560">Oxidoreductase</keyword>
<dbReference type="InterPro" id="IPR039261">
    <property type="entry name" value="FNR_nucleotide-bd"/>
</dbReference>
<evidence type="ECO:0000256" key="1">
    <source>
        <dbReference type="ARBA" id="ARBA00001974"/>
    </source>
</evidence>
<accession>A0ABU9TNK0</accession>
<evidence type="ECO:0000313" key="15">
    <source>
        <dbReference type="EMBL" id="MEM5535285.1"/>
    </source>
</evidence>
<evidence type="ECO:0000256" key="5">
    <source>
        <dbReference type="ARBA" id="ARBA00022714"/>
    </source>
</evidence>
<evidence type="ECO:0000256" key="2">
    <source>
        <dbReference type="ARBA" id="ARBA00004141"/>
    </source>
</evidence>
<dbReference type="InterPro" id="IPR013112">
    <property type="entry name" value="FAD-bd_8"/>
</dbReference>
<sequence length="444" mass="50574">MNALKISFWGTLLALTTLWLLADTFMPEPLTYFSFRSVFIQYTGIIAIGAMSIAMLLTMRSTWMEKQLHGLDKMYRLHKWLGIAALVTATLHWWWATGTKWMVGWGWLTKPERNKLSPEALPTLEQWLRDQRHLAESLGEWAFYAAVILIILALIKRFPYHLFRKVHYWIAVAYLVLVFHTLVLTKFDYWLQPIGLITALLLISGTLSALLVLTGRVGQGRKTQGVVDSLTYYPDLKVIECTIDVNPDWKGHMPGQFAFVTSKKREGAHPYTIASAWDAEQHTLTFITKELGDWTSRLRDWLKVGLPVTVEGPYGCFDFRDRCSHQIWVGAGIGITPFIARMKYLAKTPGTQNIDLFHATSDFDQTAIDKLCADAKAAGVNLHLIVTPKDGRLTPEKIREAVPNWRSASIWYCGPMALGQLLRKDLKAKGVSSKDFHQELFDMR</sequence>
<evidence type="ECO:0000256" key="10">
    <source>
        <dbReference type="ARBA" id="ARBA00023004"/>
    </source>
</evidence>
<dbReference type="RefSeq" id="WP_342853633.1">
    <property type="nucleotide sequence ID" value="NZ_JBBMRA010000001.1"/>
</dbReference>
<evidence type="ECO:0000313" key="16">
    <source>
        <dbReference type="Proteomes" id="UP001449225"/>
    </source>
</evidence>
<dbReference type="Gene3D" id="2.40.30.10">
    <property type="entry name" value="Translation factors"/>
    <property type="match status" value="1"/>
</dbReference>
<dbReference type="Proteomes" id="UP001449225">
    <property type="component" value="Unassembled WGS sequence"/>
</dbReference>
<dbReference type="Pfam" id="PF08022">
    <property type="entry name" value="FAD_binding_8"/>
    <property type="match status" value="1"/>
</dbReference>
<dbReference type="Pfam" id="PF01794">
    <property type="entry name" value="Ferric_reduct"/>
    <property type="match status" value="1"/>
</dbReference>
<feature type="transmembrane region" description="Helical" evidence="13">
    <location>
        <begin position="141"/>
        <end position="159"/>
    </location>
</feature>
<dbReference type="PANTHER" id="PTHR47354">
    <property type="entry name" value="NADH OXIDOREDUCTASE HCR"/>
    <property type="match status" value="1"/>
</dbReference>
<dbReference type="Gene3D" id="3.40.50.80">
    <property type="entry name" value="Nucleotide-binding domain of ferredoxin-NADP reductase (FNR) module"/>
    <property type="match status" value="1"/>
</dbReference>
<dbReference type="InterPro" id="IPR017927">
    <property type="entry name" value="FAD-bd_FR_type"/>
</dbReference>
<keyword evidence="8 13" id="KW-1133">Transmembrane helix</keyword>
<evidence type="ECO:0000256" key="9">
    <source>
        <dbReference type="ARBA" id="ARBA00023002"/>
    </source>
</evidence>
<evidence type="ECO:0000256" key="7">
    <source>
        <dbReference type="ARBA" id="ARBA00022827"/>
    </source>
</evidence>
<dbReference type="EMBL" id="JBBMRA010000001">
    <property type="protein sequence ID" value="MEM5535285.1"/>
    <property type="molecule type" value="Genomic_DNA"/>
</dbReference>
<dbReference type="InterPro" id="IPR013130">
    <property type="entry name" value="Fe3_Rdtase_TM_dom"/>
</dbReference>
<evidence type="ECO:0000256" key="6">
    <source>
        <dbReference type="ARBA" id="ARBA00022723"/>
    </source>
</evidence>
<proteinExistence type="predicted"/>
<evidence type="ECO:0000256" key="11">
    <source>
        <dbReference type="ARBA" id="ARBA00023014"/>
    </source>
</evidence>
<comment type="cofactor">
    <cofactor evidence="1">
        <name>FAD</name>
        <dbReference type="ChEBI" id="CHEBI:57692"/>
    </cofactor>
</comment>
<feature type="domain" description="FAD-binding FR-type" evidence="14">
    <location>
        <begin position="204"/>
        <end position="320"/>
    </location>
</feature>
<name>A0ABU9TNK0_9GAMM</name>
<dbReference type="PANTHER" id="PTHR47354:SF8">
    <property type="entry name" value="1,2-PHENYLACETYL-COA EPOXIDASE, SUBUNIT E"/>
    <property type="match status" value="1"/>
</dbReference>
<organism evidence="15 16">
    <name type="scientific">Neptuniibacter pectenicola</name>
    <dbReference type="NCBI Taxonomy" id="1806669"/>
    <lineage>
        <taxon>Bacteria</taxon>
        <taxon>Pseudomonadati</taxon>
        <taxon>Pseudomonadota</taxon>
        <taxon>Gammaproteobacteria</taxon>
        <taxon>Oceanospirillales</taxon>
        <taxon>Oceanospirillaceae</taxon>
        <taxon>Neptuniibacter</taxon>
    </lineage>
</organism>
<keyword evidence="4 13" id="KW-0812">Transmembrane</keyword>
<dbReference type="PROSITE" id="PS51384">
    <property type="entry name" value="FAD_FR"/>
    <property type="match status" value="1"/>
</dbReference>
<evidence type="ECO:0000259" key="14">
    <source>
        <dbReference type="PROSITE" id="PS51384"/>
    </source>
</evidence>
<evidence type="ECO:0000256" key="4">
    <source>
        <dbReference type="ARBA" id="ARBA00022692"/>
    </source>
</evidence>
<keyword evidence="6" id="KW-0479">Metal-binding</keyword>
<dbReference type="SUPFAM" id="SSF52343">
    <property type="entry name" value="Ferredoxin reductase-like, C-terminal NADP-linked domain"/>
    <property type="match status" value="1"/>
</dbReference>
<keyword evidence="11" id="KW-0411">Iron-sulfur</keyword>
<dbReference type="SUPFAM" id="SSF63380">
    <property type="entry name" value="Riboflavin synthase domain-like"/>
    <property type="match status" value="1"/>
</dbReference>
<evidence type="ECO:0000256" key="13">
    <source>
        <dbReference type="SAM" id="Phobius"/>
    </source>
</evidence>
<evidence type="ECO:0000256" key="12">
    <source>
        <dbReference type="ARBA" id="ARBA00023136"/>
    </source>
</evidence>
<reference evidence="15 16" key="1">
    <citation type="submission" date="2024-03" db="EMBL/GenBank/DDBJ databases">
        <title>Community enrichment and isolation of bacterial strains for fucoidan degradation.</title>
        <authorList>
            <person name="Sichert A."/>
        </authorList>
    </citation>
    <scope>NUCLEOTIDE SEQUENCE [LARGE SCALE GENOMIC DNA]</scope>
    <source>
        <strain evidence="15 16">AS76</strain>
    </source>
</reference>
<keyword evidence="16" id="KW-1185">Reference proteome</keyword>
<feature type="transmembrane region" description="Helical" evidence="13">
    <location>
        <begin position="190"/>
        <end position="213"/>
    </location>
</feature>
<keyword evidence="12 13" id="KW-0472">Membrane</keyword>
<dbReference type="InterPro" id="IPR050415">
    <property type="entry name" value="MRET"/>
</dbReference>
<keyword evidence="5" id="KW-0001">2Fe-2S</keyword>